<reference evidence="1" key="1">
    <citation type="submission" date="2023-03" db="EMBL/GenBank/DDBJ databases">
        <title>Massive genome expansion in bonnet fungi (Mycena s.s.) driven by repeated elements and novel gene families across ecological guilds.</title>
        <authorList>
            <consortium name="Lawrence Berkeley National Laboratory"/>
            <person name="Harder C.B."/>
            <person name="Miyauchi S."/>
            <person name="Viragh M."/>
            <person name="Kuo A."/>
            <person name="Thoen E."/>
            <person name="Andreopoulos B."/>
            <person name="Lu D."/>
            <person name="Skrede I."/>
            <person name="Drula E."/>
            <person name="Henrissat B."/>
            <person name="Morin E."/>
            <person name="Kohler A."/>
            <person name="Barry K."/>
            <person name="LaButti K."/>
            <person name="Morin E."/>
            <person name="Salamov A."/>
            <person name="Lipzen A."/>
            <person name="Mereny Z."/>
            <person name="Hegedus B."/>
            <person name="Baldrian P."/>
            <person name="Stursova M."/>
            <person name="Weitz H."/>
            <person name="Taylor A."/>
            <person name="Grigoriev I.V."/>
            <person name="Nagy L.G."/>
            <person name="Martin F."/>
            <person name="Kauserud H."/>
        </authorList>
    </citation>
    <scope>NUCLEOTIDE SEQUENCE</scope>
    <source>
        <strain evidence="1">CBHHK002</strain>
    </source>
</reference>
<keyword evidence="2" id="KW-1185">Reference proteome</keyword>
<sequence length="248" mass="27456">MESTGTNLNVSHKITRALTARQERRLADFLEDQFLELTRGYKKRSEPSTHLPTLPLYLEAAQKILAMVLRIPPVDPSTSLRTAYLLRLTNDVLASIPGYSADGASIQLLLDWLDDLDQAWLMVLQAQVWDPENGPADLVMDAEAAATGTRSSPVTQTERTRLRSLLIGGSATLEEWLTVTRPTPGTILEEDEDEDDVGSLNDVENMLEELGVQDGFDELFWRTLQELGLGGVLPSDEEIMTASDVSMN</sequence>
<evidence type="ECO:0000313" key="2">
    <source>
        <dbReference type="Proteomes" id="UP001218218"/>
    </source>
</evidence>
<protein>
    <submittedName>
        <fullName evidence="1">Uncharacterized protein</fullName>
    </submittedName>
</protein>
<evidence type="ECO:0000313" key="1">
    <source>
        <dbReference type="EMBL" id="KAJ7348851.1"/>
    </source>
</evidence>
<gene>
    <name evidence="1" type="ORF">DFH08DRAFT_697666</name>
</gene>
<comment type="caution">
    <text evidence="1">The sequence shown here is derived from an EMBL/GenBank/DDBJ whole genome shotgun (WGS) entry which is preliminary data.</text>
</comment>
<accession>A0AAD7EU01</accession>
<dbReference type="EMBL" id="JARIHO010000016">
    <property type="protein sequence ID" value="KAJ7348851.1"/>
    <property type="molecule type" value="Genomic_DNA"/>
</dbReference>
<proteinExistence type="predicted"/>
<dbReference type="AlphaFoldDB" id="A0AAD7EU01"/>
<dbReference type="Proteomes" id="UP001218218">
    <property type="component" value="Unassembled WGS sequence"/>
</dbReference>
<name>A0AAD7EU01_9AGAR</name>
<organism evidence="1 2">
    <name type="scientific">Mycena albidolilacea</name>
    <dbReference type="NCBI Taxonomy" id="1033008"/>
    <lineage>
        <taxon>Eukaryota</taxon>
        <taxon>Fungi</taxon>
        <taxon>Dikarya</taxon>
        <taxon>Basidiomycota</taxon>
        <taxon>Agaricomycotina</taxon>
        <taxon>Agaricomycetes</taxon>
        <taxon>Agaricomycetidae</taxon>
        <taxon>Agaricales</taxon>
        <taxon>Marasmiineae</taxon>
        <taxon>Mycenaceae</taxon>
        <taxon>Mycena</taxon>
    </lineage>
</organism>